<evidence type="ECO:0000313" key="3">
    <source>
        <dbReference type="Proteomes" id="UP000291121"/>
    </source>
</evidence>
<sequence>MLDQISKTINTRLDISMSFYYLFLSTDEPEYLLVWRGREHLATTSKLSSMLGTARAIVCHFDNETFCCACFESRIGLPIGSAKKTHKNRDASSQSAGARILKAI</sequence>
<accession>A0A4P6G4F4</accession>
<dbReference type="EMBL" id="CP024767">
    <property type="protein sequence ID" value="QAY85907.1"/>
    <property type="molecule type" value="Genomic_DNA"/>
</dbReference>
<keyword evidence="3" id="KW-1185">Reference proteome</keyword>
<evidence type="ECO:0000313" key="2">
    <source>
        <dbReference type="EMBL" id="QAY85907.1"/>
    </source>
</evidence>
<evidence type="ECO:0000256" key="1">
    <source>
        <dbReference type="SAM" id="MobiDB-lite"/>
    </source>
</evidence>
<organism evidence="2 3">
    <name type="scientific">Pseudomonas arsenicoxydans</name>
    <dbReference type="NCBI Taxonomy" id="702115"/>
    <lineage>
        <taxon>Bacteria</taxon>
        <taxon>Pseudomonadati</taxon>
        <taxon>Pseudomonadota</taxon>
        <taxon>Gammaproteobacteria</taxon>
        <taxon>Pseudomonadales</taxon>
        <taxon>Pseudomonadaceae</taxon>
        <taxon>Pseudomonas</taxon>
    </lineage>
</organism>
<gene>
    <name evidence="2" type="ORF">CUN61_18800</name>
</gene>
<dbReference type="Proteomes" id="UP000291121">
    <property type="component" value="Chromosome"/>
</dbReference>
<name>A0A4P6G4F4_9PSED</name>
<reference evidence="2 3" key="1">
    <citation type="submission" date="2017-11" db="EMBL/GenBank/DDBJ databases">
        <title>Genome sequence of Pseudomonas arsenicoxydans ACM1.</title>
        <authorList>
            <person name="Nascimento F.X."/>
        </authorList>
    </citation>
    <scope>NUCLEOTIDE SEQUENCE [LARGE SCALE GENOMIC DNA]</scope>
    <source>
        <strain evidence="2 3">ACM1</strain>
    </source>
</reference>
<proteinExistence type="predicted"/>
<protein>
    <submittedName>
        <fullName evidence="2">Uncharacterized protein</fullName>
    </submittedName>
</protein>
<dbReference type="AlphaFoldDB" id="A0A4P6G4F4"/>
<feature type="region of interest" description="Disordered" evidence="1">
    <location>
        <begin position="83"/>
        <end position="104"/>
    </location>
</feature>